<dbReference type="RefSeq" id="WP_229526623.1">
    <property type="nucleotide sequence ID" value="NZ_JAFFQR010000112.1"/>
</dbReference>
<keyword evidence="2" id="KW-1185">Reference proteome</keyword>
<evidence type="ECO:0000313" key="2">
    <source>
        <dbReference type="Proteomes" id="UP001597340"/>
    </source>
</evidence>
<reference evidence="2" key="1">
    <citation type="journal article" date="2019" name="Int. J. Syst. Evol. Microbiol.">
        <title>The Global Catalogue of Microorganisms (GCM) 10K type strain sequencing project: providing services to taxonomists for standard genome sequencing and annotation.</title>
        <authorList>
            <consortium name="The Broad Institute Genomics Platform"/>
            <consortium name="The Broad Institute Genome Sequencing Center for Infectious Disease"/>
            <person name="Wu L."/>
            <person name="Ma J."/>
        </authorList>
    </citation>
    <scope>NUCLEOTIDE SEQUENCE [LARGE SCALE GENOMIC DNA]</scope>
    <source>
        <strain evidence="2">CCM 9147</strain>
    </source>
</reference>
<evidence type="ECO:0000313" key="1">
    <source>
        <dbReference type="EMBL" id="MFD1460494.1"/>
    </source>
</evidence>
<protein>
    <submittedName>
        <fullName evidence="1">CD1375 family protein</fullName>
    </submittedName>
</protein>
<organism evidence="1 2">
    <name type="scientific">Paenibacillus farraposensis</name>
    <dbReference type="NCBI Taxonomy" id="2807095"/>
    <lineage>
        <taxon>Bacteria</taxon>
        <taxon>Bacillati</taxon>
        <taxon>Bacillota</taxon>
        <taxon>Bacilli</taxon>
        <taxon>Bacillales</taxon>
        <taxon>Paenibacillaceae</taxon>
        <taxon>Paenibacillus</taxon>
    </lineage>
</organism>
<name>A0ABW4D718_9BACL</name>
<dbReference type="Proteomes" id="UP001597340">
    <property type="component" value="Unassembled WGS sequence"/>
</dbReference>
<accession>A0ABW4D718</accession>
<dbReference type="NCBIfam" id="NF040910">
    <property type="entry name" value="CD1375_fam"/>
    <property type="match status" value="1"/>
</dbReference>
<dbReference type="InterPro" id="IPR047907">
    <property type="entry name" value="CD1375-like"/>
</dbReference>
<sequence length="47" mass="5440">MDDKIKKVFAQTFVHLILSGRRTIEDVPVVLKDMVKTNLDIIKTEQL</sequence>
<comment type="caution">
    <text evidence="1">The sequence shown here is derived from an EMBL/GenBank/DDBJ whole genome shotgun (WGS) entry which is preliminary data.</text>
</comment>
<proteinExistence type="predicted"/>
<gene>
    <name evidence="1" type="ORF">ACFQ5D_03330</name>
</gene>
<dbReference type="EMBL" id="JBHTNZ010000003">
    <property type="protein sequence ID" value="MFD1460494.1"/>
    <property type="molecule type" value="Genomic_DNA"/>
</dbReference>